<feature type="region of interest" description="Disordered" evidence="1">
    <location>
        <begin position="982"/>
        <end position="1192"/>
    </location>
</feature>
<feature type="compositionally biased region" description="Polar residues" evidence="1">
    <location>
        <begin position="163"/>
        <end position="172"/>
    </location>
</feature>
<feature type="compositionally biased region" description="Pro residues" evidence="1">
    <location>
        <begin position="486"/>
        <end position="502"/>
    </location>
</feature>
<dbReference type="KEGG" id="mrr:Moror_16949"/>
<feature type="compositionally biased region" description="Low complexity" evidence="1">
    <location>
        <begin position="1099"/>
        <end position="1115"/>
    </location>
</feature>
<dbReference type="HOGENOM" id="CLU_274362_0_0_1"/>
<name>V2WRN4_MONRO</name>
<feature type="compositionally biased region" description="Low complexity" evidence="1">
    <location>
        <begin position="1049"/>
        <end position="1059"/>
    </location>
</feature>
<dbReference type="AlphaFoldDB" id="V2WRN4"/>
<proteinExistence type="predicted"/>
<feature type="compositionally biased region" description="Polar residues" evidence="1">
    <location>
        <begin position="1147"/>
        <end position="1156"/>
    </location>
</feature>
<feature type="region of interest" description="Disordered" evidence="1">
    <location>
        <begin position="250"/>
        <end position="545"/>
    </location>
</feature>
<feature type="compositionally biased region" description="Low complexity" evidence="1">
    <location>
        <begin position="582"/>
        <end position="596"/>
    </location>
</feature>
<feature type="compositionally biased region" description="Low complexity" evidence="1">
    <location>
        <begin position="821"/>
        <end position="839"/>
    </location>
</feature>
<feature type="compositionally biased region" description="Low complexity" evidence="1">
    <location>
        <begin position="856"/>
        <end position="872"/>
    </location>
</feature>
<feature type="compositionally biased region" description="Basic and acidic residues" evidence="1">
    <location>
        <begin position="1180"/>
        <end position="1192"/>
    </location>
</feature>
<reference evidence="2 3" key="1">
    <citation type="journal article" date="2014" name="BMC Genomics">
        <title>Genome and secretome analysis of the hemibiotrophic fungal pathogen, Moniliophthora roreri, which causes frosty pod rot disease of cacao: mechanisms of the biotrophic and necrotrophic phases.</title>
        <authorList>
            <person name="Meinhardt L.W."/>
            <person name="Costa G.G.L."/>
            <person name="Thomazella D.P.T."/>
            <person name="Teixeira P.J.P.L."/>
            <person name="Carazzolle M.F."/>
            <person name="Schuster S.C."/>
            <person name="Carlson J.E."/>
            <person name="Guiltinan M.J."/>
            <person name="Mieczkowski P."/>
            <person name="Farmer A."/>
            <person name="Ramaraj T."/>
            <person name="Crozier J."/>
            <person name="Davis R.E."/>
            <person name="Shao J."/>
            <person name="Melnick R.L."/>
            <person name="Pereira G.A.G."/>
            <person name="Bailey B.A."/>
        </authorList>
    </citation>
    <scope>NUCLEOTIDE SEQUENCE [LARGE SCALE GENOMIC DNA]</scope>
    <source>
        <strain evidence="2 3">MCA 2997</strain>
    </source>
</reference>
<feature type="region of interest" description="Disordered" evidence="1">
    <location>
        <begin position="565"/>
        <end position="611"/>
    </location>
</feature>
<gene>
    <name evidence="2" type="ORF">Moror_16949</name>
</gene>
<feature type="compositionally biased region" description="Pro residues" evidence="1">
    <location>
        <begin position="766"/>
        <end position="779"/>
    </location>
</feature>
<evidence type="ECO:0000313" key="2">
    <source>
        <dbReference type="EMBL" id="ESK84217.1"/>
    </source>
</evidence>
<accession>V2WRN4</accession>
<feature type="region of interest" description="Disordered" evidence="1">
    <location>
        <begin position="707"/>
        <end position="964"/>
    </location>
</feature>
<dbReference type="STRING" id="1381753.V2WRN4"/>
<evidence type="ECO:0000313" key="3">
    <source>
        <dbReference type="Proteomes" id="UP000017559"/>
    </source>
</evidence>
<feature type="compositionally biased region" description="Polar residues" evidence="1">
    <location>
        <begin position="1068"/>
        <end position="1082"/>
    </location>
</feature>
<feature type="compositionally biased region" description="Low complexity" evidence="1">
    <location>
        <begin position="434"/>
        <end position="447"/>
    </location>
</feature>
<feature type="region of interest" description="Disordered" evidence="1">
    <location>
        <begin position="124"/>
        <end position="172"/>
    </location>
</feature>
<dbReference type="Proteomes" id="UP000017559">
    <property type="component" value="Unassembled WGS sequence"/>
</dbReference>
<organism evidence="2 3">
    <name type="scientific">Moniliophthora roreri (strain MCA 2997)</name>
    <name type="common">Cocoa frosty pod rot fungus</name>
    <name type="synonym">Crinipellis roreri</name>
    <dbReference type="NCBI Taxonomy" id="1381753"/>
    <lineage>
        <taxon>Eukaryota</taxon>
        <taxon>Fungi</taxon>
        <taxon>Dikarya</taxon>
        <taxon>Basidiomycota</taxon>
        <taxon>Agaricomycotina</taxon>
        <taxon>Agaricomycetes</taxon>
        <taxon>Agaricomycetidae</taxon>
        <taxon>Agaricales</taxon>
        <taxon>Marasmiineae</taxon>
        <taxon>Marasmiaceae</taxon>
        <taxon>Moniliophthora</taxon>
    </lineage>
</organism>
<feature type="compositionally biased region" description="Basic and acidic residues" evidence="1">
    <location>
        <begin position="707"/>
        <end position="731"/>
    </location>
</feature>
<feature type="compositionally biased region" description="Low complexity" evidence="1">
    <location>
        <begin position="955"/>
        <end position="964"/>
    </location>
</feature>
<protein>
    <submittedName>
        <fullName evidence="2">Uncharacterized protein</fullName>
    </submittedName>
</protein>
<feature type="compositionally biased region" description="Low complexity" evidence="1">
    <location>
        <begin position="925"/>
        <end position="944"/>
    </location>
</feature>
<evidence type="ECO:0000256" key="1">
    <source>
        <dbReference type="SAM" id="MobiDB-lite"/>
    </source>
</evidence>
<feature type="compositionally biased region" description="Low complexity" evidence="1">
    <location>
        <begin position="1127"/>
        <end position="1142"/>
    </location>
</feature>
<feature type="region of interest" description="Disordered" evidence="1">
    <location>
        <begin position="81"/>
        <end position="110"/>
    </location>
</feature>
<comment type="caution">
    <text evidence="2">The sequence shown here is derived from an EMBL/GenBank/DDBJ whole genome shotgun (WGS) entry which is preliminary data.</text>
</comment>
<feature type="compositionally biased region" description="Basic and acidic residues" evidence="1">
    <location>
        <begin position="995"/>
        <end position="1013"/>
    </location>
</feature>
<feature type="compositionally biased region" description="Pro residues" evidence="1">
    <location>
        <begin position="397"/>
        <end position="407"/>
    </location>
</feature>
<keyword evidence="3" id="KW-1185">Reference proteome</keyword>
<feature type="compositionally biased region" description="Low complexity" evidence="1">
    <location>
        <begin position="521"/>
        <end position="539"/>
    </location>
</feature>
<feature type="compositionally biased region" description="Basic residues" evidence="1">
    <location>
        <begin position="746"/>
        <end position="755"/>
    </location>
</feature>
<dbReference type="OrthoDB" id="3237291at2759"/>
<dbReference type="EMBL" id="AWSO01001349">
    <property type="protein sequence ID" value="ESK84217.1"/>
    <property type="molecule type" value="Genomic_DNA"/>
</dbReference>
<sequence>MPTVRTGFKGTPSHGAPKAFWLALAHLGTVPSPFSSHDPLIQTLTSAGRSVQIEGTTEMSSRNQPQPQNLKERIAALEQRNNATQPPSSFSTSSASSSGSGFLTPQVTGGTSALKDKIARFEKKGGVPVPRGSFGLGAPPPSENGQPKRRGELVGNRIPSVKTHPTGSLSAQTTGGYGMMGGVSAHTTGVTAHTTGSASVTTHMTGSTMVTTPTSAKVLGLEYNEHDESTGGFAPPDSSLGAPQGLEFSFARDMSSSPPPLPSSARSTSPQPEDTLERAISQSKTRRGQAFAAAMEFAKKAESESNSVYTRGTSPSPSPPPTASRRYSSFGAPVINGDTSKEKDETPVSPGTIPSTLAKEGKTEHEAPASTPELVAPTVEVSAPPSEPTAKEEEMTPPLPVQSPPPAAEKDNAPSPPATAPAQTSPASPPKSPSPKASVASPKSMASTLSEDSDTTVDGKPVLRADIDEDADLFVRPIKRDGHRSPPTPNPTTPNMSAPPTPRDSAVSVPATPNLDVPSARDSILSTSTRDSLLTTESEASPSHLAVAHKISLSPVTERGKAIFIPGTRERERSLSTATAVASPASETPETPTSSSDQVQDEFGVISQPQARPRINLTVTAEKQTNRASTFSAIVHGKVKESYASHTLPKRAPAQITPVKQMQPEIPNSPGFGDLAMLMAQSALLEQQLTDNGPLEFGIEKRLREEEEQKRLREEEERKAEAEQEREERVKLQRTPSTKSKDSNRSRKLSLKKAFSKTSFGKKEPVPVPVPLEPIPSSPGPEARNQEEQMKTKSKSMEMLSNSPPPRIQQSALEPTTQSLAPPSRTRSTSASTGGSDSDVPPTPPPKSPNHQNKYFASIRRFASSSGASSGAPTHVEKDADLSPGDGSIDSVRGRPPSSQSHHPGAGATNGDGNRNSEYSPDLIGSRTLLETRTRTRSGSRSGSIILVGAGSPTGSVGSSYFASAGSGAVAGSGLVTEAGVKVGVESQGQTGSERNGDNSSKARGDGGSEEVTRGGSLKWPSTTSPKKQSKVGRAASFAEKMWNRARTKSSVSTASVADSDYEPKVSISGSSTYSFVNPPSTSQSLMPPPSPGPSLHDLILSEPLSLSIPEVSEPVSYDQSQNQTPASTSLASSTSTSYSDAPRISWISTSSTGTASPLWDKELFDAFPKVPDTTPTPGHNRDDSRGTVKLG</sequence>
<feature type="compositionally biased region" description="Low complexity" evidence="1">
    <location>
        <begin position="83"/>
        <end position="102"/>
    </location>
</feature>
<feature type="compositionally biased region" description="Polar residues" evidence="1">
    <location>
        <begin position="808"/>
        <end position="820"/>
    </location>
</feature>